<dbReference type="AlphaFoldDB" id="A0AAE1MPV4"/>
<protein>
    <recommendedName>
        <fullName evidence="4">Transposase MuDR plant domain-containing protein</fullName>
    </recommendedName>
</protein>
<comment type="caution">
    <text evidence="2">The sequence shown here is derived from an EMBL/GenBank/DDBJ whole genome shotgun (WGS) entry which is preliminary data.</text>
</comment>
<evidence type="ECO:0000313" key="3">
    <source>
        <dbReference type="Proteomes" id="UP001293593"/>
    </source>
</evidence>
<feature type="region of interest" description="Disordered" evidence="1">
    <location>
        <begin position="1"/>
        <end position="111"/>
    </location>
</feature>
<reference evidence="2" key="1">
    <citation type="submission" date="2023-10" db="EMBL/GenBank/DDBJ databases">
        <title>Chromosome-level genome of the transformable northern wattle, Acacia crassicarpa.</title>
        <authorList>
            <person name="Massaro I."/>
            <person name="Sinha N.R."/>
            <person name="Poethig S."/>
            <person name="Leichty A.R."/>
        </authorList>
    </citation>
    <scope>NUCLEOTIDE SEQUENCE</scope>
    <source>
        <strain evidence="2">Acra3RX</strain>
        <tissue evidence="2">Leaf</tissue>
    </source>
</reference>
<feature type="compositionally biased region" description="Acidic residues" evidence="1">
    <location>
        <begin position="84"/>
        <end position="106"/>
    </location>
</feature>
<accession>A0AAE1MPV4</accession>
<feature type="compositionally biased region" description="Basic and acidic residues" evidence="1">
    <location>
        <begin position="1"/>
        <end position="11"/>
    </location>
</feature>
<organism evidence="2 3">
    <name type="scientific">Acacia crassicarpa</name>
    <name type="common">northern wattle</name>
    <dbReference type="NCBI Taxonomy" id="499986"/>
    <lineage>
        <taxon>Eukaryota</taxon>
        <taxon>Viridiplantae</taxon>
        <taxon>Streptophyta</taxon>
        <taxon>Embryophyta</taxon>
        <taxon>Tracheophyta</taxon>
        <taxon>Spermatophyta</taxon>
        <taxon>Magnoliopsida</taxon>
        <taxon>eudicotyledons</taxon>
        <taxon>Gunneridae</taxon>
        <taxon>Pentapetalae</taxon>
        <taxon>rosids</taxon>
        <taxon>fabids</taxon>
        <taxon>Fabales</taxon>
        <taxon>Fabaceae</taxon>
        <taxon>Caesalpinioideae</taxon>
        <taxon>mimosoid clade</taxon>
        <taxon>Acacieae</taxon>
        <taxon>Acacia</taxon>
    </lineage>
</organism>
<dbReference type="EMBL" id="JAWXYG010000007">
    <property type="protein sequence ID" value="KAK4268511.1"/>
    <property type="molecule type" value="Genomic_DNA"/>
</dbReference>
<feature type="compositionally biased region" description="Low complexity" evidence="1">
    <location>
        <begin position="67"/>
        <end position="77"/>
    </location>
</feature>
<keyword evidence="3" id="KW-1185">Reference proteome</keyword>
<evidence type="ECO:0000256" key="1">
    <source>
        <dbReference type="SAM" id="MobiDB-lite"/>
    </source>
</evidence>
<gene>
    <name evidence="2" type="ORF">QN277_025161</name>
</gene>
<evidence type="ECO:0008006" key="4">
    <source>
        <dbReference type="Google" id="ProtNLM"/>
    </source>
</evidence>
<evidence type="ECO:0000313" key="2">
    <source>
        <dbReference type="EMBL" id="KAK4268511.1"/>
    </source>
</evidence>
<dbReference type="Proteomes" id="UP001293593">
    <property type="component" value="Unassembled WGS sequence"/>
</dbReference>
<sequence>MAWKGNEEDIVRSNVEGFIELREPTYDYDEIEYLGSEYNGSDDEEQNDVNVCDKPSHTANDDDDSDGGSYSGQSSSSDSKEGSYDESEVGDDVEDETDDNEEAFGSDDERQLCVLPEAQPSGTMPYFAIGMTFQDKKEMKRAIDEYSISRGVKLTIVRSDKRSFRVIYQDGCPTVYNKKDRHKACKRWIWVRD</sequence>
<name>A0AAE1MPV4_9FABA</name>
<proteinExistence type="predicted"/>